<feature type="transmembrane region" description="Helical" evidence="7">
    <location>
        <begin position="88"/>
        <end position="108"/>
    </location>
</feature>
<evidence type="ECO:0000256" key="7">
    <source>
        <dbReference type="SAM" id="Phobius"/>
    </source>
</evidence>
<dbReference type="InterPro" id="IPR020846">
    <property type="entry name" value="MFS_dom"/>
</dbReference>
<reference evidence="9 10" key="2">
    <citation type="submission" date="2018-09" db="EMBL/GenBank/DDBJ databases">
        <title>Genome of Sphaerochaeta halotolerans strain 4-11.</title>
        <authorList>
            <person name="Nazina T.N."/>
            <person name="Sokolova D.S."/>
        </authorList>
    </citation>
    <scope>NUCLEOTIDE SEQUENCE [LARGE SCALE GENOMIC DNA]</scope>
    <source>
        <strain evidence="9 10">4-11</strain>
    </source>
</reference>
<name>A0A372MLU8_9SPIR</name>
<feature type="transmembrane region" description="Helical" evidence="7">
    <location>
        <begin position="59"/>
        <end position="81"/>
    </location>
</feature>
<dbReference type="Pfam" id="PF07690">
    <property type="entry name" value="MFS_1"/>
    <property type="match status" value="1"/>
</dbReference>
<protein>
    <submittedName>
        <fullName evidence="9">MFS transporter</fullName>
    </submittedName>
</protein>
<evidence type="ECO:0000256" key="4">
    <source>
        <dbReference type="ARBA" id="ARBA00022692"/>
    </source>
</evidence>
<evidence type="ECO:0000259" key="8">
    <source>
        <dbReference type="PROSITE" id="PS50850"/>
    </source>
</evidence>
<feature type="transmembrane region" description="Helical" evidence="7">
    <location>
        <begin position="379"/>
        <end position="397"/>
    </location>
</feature>
<keyword evidence="4 7" id="KW-0812">Transmembrane</keyword>
<accession>A0A372MLU8</accession>
<dbReference type="Gene3D" id="1.20.1250.20">
    <property type="entry name" value="MFS general substrate transporter like domains"/>
    <property type="match status" value="1"/>
</dbReference>
<feature type="transmembrane region" description="Helical" evidence="7">
    <location>
        <begin position="219"/>
        <end position="237"/>
    </location>
</feature>
<keyword evidence="3" id="KW-1003">Cell membrane</keyword>
<organism evidence="9 10">
    <name type="scientific">Sphaerochaeta halotolerans</name>
    <dbReference type="NCBI Taxonomy" id="2293840"/>
    <lineage>
        <taxon>Bacteria</taxon>
        <taxon>Pseudomonadati</taxon>
        <taxon>Spirochaetota</taxon>
        <taxon>Spirochaetia</taxon>
        <taxon>Spirochaetales</taxon>
        <taxon>Sphaerochaetaceae</taxon>
        <taxon>Sphaerochaeta</taxon>
    </lineage>
</organism>
<sequence length="403" mass="44005">MSSIRTTRPSVTGLSLYRGLEKNIYILFIIRIINRFGDFVQLLLVLILTGNLNLTPAQAGFFVSCSVIATMFGQFSSGYVADRWGRKIPLVICQVVVSISYLSCALMVRSFPHLVPYLILLSSPFRGGTSPLTNTMVADFSRPEQLSQSFSLLYLGTNIGVALGPVAASFLYARSIVLLFAFSSLLIFLSTLLLIFGIPKSETMYTKETAHSSKTLRMPPVLIIFFGLFALYGLAYAQNTFTLPLQFASLYGEMLGTSRYALLMTVNAVTVLLATAFLTTWTHRLGQLCSMALAMVFYVVGYGMYARCTAFPFFLVATCIWTFGEILMATNANVFVNAYAPPSLRSRCNASLTIASSLGHSIAPTAGGLWLAVSGYTQLWGISAALCFLLGCGYVALNKYLKS</sequence>
<reference evidence="10" key="1">
    <citation type="submission" date="2018-08" db="EMBL/GenBank/DDBJ databases">
        <authorList>
            <person name="Grouzdev D.S."/>
            <person name="Krutkina M.S."/>
        </authorList>
    </citation>
    <scope>NUCLEOTIDE SEQUENCE [LARGE SCALE GENOMIC DNA]</scope>
    <source>
        <strain evidence="10">4-11</strain>
    </source>
</reference>
<dbReference type="Proteomes" id="UP000264002">
    <property type="component" value="Unassembled WGS sequence"/>
</dbReference>
<evidence type="ECO:0000313" key="9">
    <source>
        <dbReference type="EMBL" id="RFU96140.1"/>
    </source>
</evidence>
<comment type="subcellular location">
    <subcellularLocation>
        <location evidence="1">Cell membrane</location>
        <topology evidence="1">Multi-pass membrane protein</topology>
    </subcellularLocation>
</comment>
<evidence type="ECO:0000256" key="3">
    <source>
        <dbReference type="ARBA" id="ARBA00022475"/>
    </source>
</evidence>
<feature type="transmembrane region" description="Helical" evidence="7">
    <location>
        <begin position="311"/>
        <end position="340"/>
    </location>
</feature>
<keyword evidence="2" id="KW-0813">Transport</keyword>
<keyword evidence="6 7" id="KW-0472">Membrane</keyword>
<evidence type="ECO:0000256" key="6">
    <source>
        <dbReference type="ARBA" id="ARBA00023136"/>
    </source>
</evidence>
<dbReference type="RefSeq" id="WP_117328960.1">
    <property type="nucleotide sequence ID" value="NZ_QUWK01000001.1"/>
</dbReference>
<dbReference type="SUPFAM" id="SSF103473">
    <property type="entry name" value="MFS general substrate transporter"/>
    <property type="match status" value="1"/>
</dbReference>
<feature type="transmembrane region" description="Helical" evidence="7">
    <location>
        <begin position="24"/>
        <end position="47"/>
    </location>
</feature>
<dbReference type="InterPro" id="IPR011701">
    <property type="entry name" value="MFS"/>
</dbReference>
<feature type="domain" description="Major facilitator superfamily (MFS) profile" evidence="8">
    <location>
        <begin position="23"/>
        <end position="403"/>
    </location>
</feature>
<feature type="transmembrane region" description="Helical" evidence="7">
    <location>
        <begin position="152"/>
        <end position="172"/>
    </location>
</feature>
<keyword evidence="10" id="KW-1185">Reference proteome</keyword>
<dbReference type="EMBL" id="QUWK01000001">
    <property type="protein sequence ID" value="RFU96140.1"/>
    <property type="molecule type" value="Genomic_DNA"/>
</dbReference>
<dbReference type="GO" id="GO:0005886">
    <property type="term" value="C:plasma membrane"/>
    <property type="evidence" value="ECO:0007669"/>
    <property type="project" value="UniProtKB-SubCell"/>
</dbReference>
<dbReference type="AlphaFoldDB" id="A0A372MLU8"/>
<dbReference type="InterPro" id="IPR036259">
    <property type="entry name" value="MFS_trans_sf"/>
</dbReference>
<evidence type="ECO:0000256" key="2">
    <source>
        <dbReference type="ARBA" id="ARBA00022448"/>
    </source>
</evidence>
<dbReference type="InterPro" id="IPR050171">
    <property type="entry name" value="MFS_Transporters"/>
</dbReference>
<keyword evidence="5 7" id="KW-1133">Transmembrane helix</keyword>
<dbReference type="GO" id="GO:0022857">
    <property type="term" value="F:transmembrane transporter activity"/>
    <property type="evidence" value="ECO:0007669"/>
    <property type="project" value="InterPro"/>
</dbReference>
<comment type="caution">
    <text evidence="9">The sequence shown here is derived from an EMBL/GenBank/DDBJ whole genome shotgun (WGS) entry which is preliminary data.</text>
</comment>
<dbReference type="PROSITE" id="PS50850">
    <property type="entry name" value="MFS"/>
    <property type="match status" value="1"/>
</dbReference>
<evidence type="ECO:0000256" key="1">
    <source>
        <dbReference type="ARBA" id="ARBA00004651"/>
    </source>
</evidence>
<dbReference type="PANTHER" id="PTHR23517">
    <property type="entry name" value="RESISTANCE PROTEIN MDTM, PUTATIVE-RELATED-RELATED"/>
    <property type="match status" value="1"/>
</dbReference>
<feature type="transmembrane region" description="Helical" evidence="7">
    <location>
        <begin position="285"/>
        <end position="305"/>
    </location>
</feature>
<feature type="transmembrane region" description="Helical" evidence="7">
    <location>
        <begin position="257"/>
        <end position="278"/>
    </location>
</feature>
<dbReference type="PANTHER" id="PTHR23517:SF3">
    <property type="entry name" value="INTEGRAL MEMBRANE TRANSPORT PROTEIN"/>
    <property type="match status" value="1"/>
</dbReference>
<gene>
    <name evidence="9" type="ORF">DYP60_00785</name>
</gene>
<evidence type="ECO:0000313" key="10">
    <source>
        <dbReference type="Proteomes" id="UP000264002"/>
    </source>
</evidence>
<proteinExistence type="predicted"/>
<feature type="transmembrane region" description="Helical" evidence="7">
    <location>
        <begin position="178"/>
        <end position="198"/>
    </location>
</feature>
<evidence type="ECO:0000256" key="5">
    <source>
        <dbReference type="ARBA" id="ARBA00022989"/>
    </source>
</evidence>